<comment type="caution">
    <text evidence="1">The sequence shown here is derived from an EMBL/GenBank/DDBJ whole genome shotgun (WGS) entry which is preliminary data.</text>
</comment>
<gene>
    <name evidence="1" type="ORF">ACFONC_04320</name>
</gene>
<reference evidence="2" key="1">
    <citation type="journal article" date="2019" name="Int. J. Syst. Evol. Microbiol.">
        <title>The Global Catalogue of Microorganisms (GCM) 10K type strain sequencing project: providing services to taxonomists for standard genome sequencing and annotation.</title>
        <authorList>
            <consortium name="The Broad Institute Genomics Platform"/>
            <consortium name="The Broad Institute Genome Sequencing Center for Infectious Disease"/>
            <person name="Wu L."/>
            <person name="Ma J."/>
        </authorList>
    </citation>
    <scope>NUCLEOTIDE SEQUENCE [LARGE SCALE GENOMIC DNA]</scope>
    <source>
        <strain evidence="2">KCTC 42441</strain>
    </source>
</reference>
<keyword evidence="2" id="KW-1185">Reference proteome</keyword>
<evidence type="ECO:0000313" key="2">
    <source>
        <dbReference type="Proteomes" id="UP001595705"/>
    </source>
</evidence>
<dbReference type="RefSeq" id="WP_386742494.1">
    <property type="nucleotide sequence ID" value="NZ_JBHRYA010000003.1"/>
</dbReference>
<dbReference type="EMBL" id="JBHRYA010000003">
    <property type="protein sequence ID" value="MFC3715373.1"/>
    <property type="molecule type" value="Genomic_DNA"/>
</dbReference>
<evidence type="ECO:0000313" key="1">
    <source>
        <dbReference type="EMBL" id="MFC3715373.1"/>
    </source>
</evidence>
<accession>A0ABV7XJY3</accession>
<protein>
    <submittedName>
        <fullName evidence="1">Uncharacterized protein</fullName>
    </submittedName>
</protein>
<name>A0ABV7XJY3_9GAMM</name>
<sequence>MKHWRVILVGAAVLVMAWVTISTLPLHGAWQAQLHHGDSATPFAFRVTSSRGGIDGWLEGAGGSRVLEEFDAERNRLRFDLPLNGHRYRLDGRTRDGHIEGTWRDETGATGTWQADEVRRP</sequence>
<dbReference type="Proteomes" id="UP001595705">
    <property type="component" value="Unassembled WGS sequence"/>
</dbReference>
<proteinExistence type="predicted"/>
<organism evidence="1 2">
    <name type="scientific">Luteimonas soli</name>
    <dbReference type="NCBI Taxonomy" id="1648966"/>
    <lineage>
        <taxon>Bacteria</taxon>
        <taxon>Pseudomonadati</taxon>
        <taxon>Pseudomonadota</taxon>
        <taxon>Gammaproteobacteria</taxon>
        <taxon>Lysobacterales</taxon>
        <taxon>Lysobacteraceae</taxon>
        <taxon>Luteimonas</taxon>
    </lineage>
</organism>